<keyword evidence="3" id="KW-0378">Hydrolase</keyword>
<dbReference type="Proteomes" id="UP001222087">
    <property type="component" value="Chromosome"/>
</dbReference>
<dbReference type="Pfam" id="PF05875">
    <property type="entry name" value="Ceramidase"/>
    <property type="match status" value="1"/>
</dbReference>
<feature type="transmembrane region" description="Helical" evidence="6">
    <location>
        <begin position="181"/>
        <end position="200"/>
    </location>
</feature>
<feature type="transmembrane region" description="Helical" evidence="6">
    <location>
        <begin position="15"/>
        <end position="39"/>
    </location>
</feature>
<feature type="transmembrane region" description="Helical" evidence="6">
    <location>
        <begin position="149"/>
        <end position="169"/>
    </location>
</feature>
<keyword evidence="4 6" id="KW-1133">Transmembrane helix</keyword>
<sequence length="266" mass="30808">MKKRKHDRKRLNSKFAGLILITLIVVGVVVTFGLIPRIPQWSSYHHFSDVRQWIGMPNFLNVVSNLLFILMATLGFYSLGRQWRQKNLTNKELTVFFILFTGIFLIGFGSSYYHWSPDNARLVWDRLPMTLIFMSLLSLTIMERVNFNLGFWLLIPLLACGVFSVLYWYWSEISGHGDLRLYGLVQFYSVVLIVAILILFPKPYPPLKAYLWIIFFYSLAKLCEHLDVEIYNLDGIISGHSLKHIFAAMSTYGAVMMLNSKKTSES</sequence>
<gene>
    <name evidence="7" type="ORF">PXX05_10030</name>
</gene>
<evidence type="ECO:0000256" key="5">
    <source>
        <dbReference type="ARBA" id="ARBA00023136"/>
    </source>
</evidence>
<dbReference type="EMBL" id="CP119078">
    <property type="protein sequence ID" value="WED42264.1"/>
    <property type="molecule type" value="Genomic_DNA"/>
</dbReference>
<protein>
    <submittedName>
        <fullName evidence="7">Ceramidase domain-containing protein</fullName>
    </submittedName>
</protein>
<evidence type="ECO:0000256" key="6">
    <source>
        <dbReference type="SAM" id="Phobius"/>
    </source>
</evidence>
<reference evidence="7 8" key="1">
    <citation type="submission" date="2023-02" db="EMBL/GenBank/DDBJ databases">
        <title>Genome Sequence of L. cardiaca H63T.</title>
        <authorList>
            <person name="Lopez A.E."/>
            <person name="Cianciotto N.P."/>
        </authorList>
    </citation>
    <scope>NUCLEOTIDE SEQUENCE [LARGE SCALE GENOMIC DNA]</scope>
    <source>
        <strain evidence="7 8">H63</strain>
    </source>
</reference>
<dbReference type="PANTHER" id="PTHR34368:SF1">
    <property type="entry name" value="OS01G0962200 PROTEIN"/>
    <property type="match status" value="1"/>
</dbReference>
<evidence type="ECO:0000256" key="2">
    <source>
        <dbReference type="ARBA" id="ARBA00022692"/>
    </source>
</evidence>
<evidence type="ECO:0000256" key="1">
    <source>
        <dbReference type="ARBA" id="ARBA00004141"/>
    </source>
</evidence>
<evidence type="ECO:0000313" key="7">
    <source>
        <dbReference type="EMBL" id="WED42264.1"/>
    </source>
</evidence>
<name>A0ABY8AR63_9GAMM</name>
<keyword evidence="5 6" id="KW-0472">Membrane</keyword>
<feature type="transmembrane region" description="Helical" evidence="6">
    <location>
        <begin position="59"/>
        <end position="80"/>
    </location>
</feature>
<evidence type="ECO:0000313" key="8">
    <source>
        <dbReference type="Proteomes" id="UP001222087"/>
    </source>
</evidence>
<comment type="subcellular location">
    <subcellularLocation>
        <location evidence="1">Membrane</location>
        <topology evidence="1">Multi-pass membrane protein</topology>
    </subcellularLocation>
</comment>
<evidence type="ECO:0000256" key="4">
    <source>
        <dbReference type="ARBA" id="ARBA00022989"/>
    </source>
</evidence>
<accession>A0ABY8AR63</accession>
<feature type="transmembrane region" description="Helical" evidence="6">
    <location>
        <begin position="127"/>
        <end position="142"/>
    </location>
</feature>
<dbReference type="PANTHER" id="PTHR34368">
    <property type="entry name" value="OS01G0962200 PROTEIN"/>
    <property type="match status" value="1"/>
</dbReference>
<dbReference type="RefSeq" id="WP_275088089.1">
    <property type="nucleotide sequence ID" value="NZ_CP119078.1"/>
</dbReference>
<keyword evidence="2 6" id="KW-0812">Transmembrane</keyword>
<proteinExistence type="predicted"/>
<keyword evidence="8" id="KW-1185">Reference proteome</keyword>
<organism evidence="7 8">
    <name type="scientific">Legionella cardiaca</name>
    <dbReference type="NCBI Taxonomy" id="1071983"/>
    <lineage>
        <taxon>Bacteria</taxon>
        <taxon>Pseudomonadati</taxon>
        <taxon>Pseudomonadota</taxon>
        <taxon>Gammaproteobacteria</taxon>
        <taxon>Legionellales</taxon>
        <taxon>Legionellaceae</taxon>
        <taxon>Legionella</taxon>
    </lineage>
</organism>
<evidence type="ECO:0000256" key="3">
    <source>
        <dbReference type="ARBA" id="ARBA00022801"/>
    </source>
</evidence>
<feature type="transmembrane region" description="Helical" evidence="6">
    <location>
        <begin position="92"/>
        <end position="115"/>
    </location>
</feature>
<dbReference type="InterPro" id="IPR008901">
    <property type="entry name" value="ACER"/>
</dbReference>